<comment type="caution">
    <text evidence="2">The sequence shown here is derived from an EMBL/GenBank/DDBJ whole genome shotgun (WGS) entry which is preliminary data.</text>
</comment>
<evidence type="ECO:0000259" key="1">
    <source>
        <dbReference type="Pfam" id="PF14111"/>
    </source>
</evidence>
<evidence type="ECO:0000313" key="3">
    <source>
        <dbReference type="Proteomes" id="UP001630127"/>
    </source>
</evidence>
<evidence type="ECO:0000313" key="2">
    <source>
        <dbReference type="EMBL" id="KAL3529889.1"/>
    </source>
</evidence>
<feature type="domain" description="DUF4283" evidence="1">
    <location>
        <begin position="3"/>
        <end position="76"/>
    </location>
</feature>
<reference evidence="2 3" key="1">
    <citation type="submission" date="2024-11" db="EMBL/GenBank/DDBJ databases">
        <title>A near-complete genome assembly of Cinchona calisaya.</title>
        <authorList>
            <person name="Lian D.C."/>
            <person name="Zhao X.W."/>
            <person name="Wei L."/>
        </authorList>
    </citation>
    <scope>NUCLEOTIDE SEQUENCE [LARGE SCALE GENOMIC DNA]</scope>
    <source>
        <tissue evidence="2">Nenye</tissue>
    </source>
</reference>
<sequence length="347" mass="39334">MLKVLGENVSFKFLISKLNKLWAPTFPFEFIDLSMNFFLVCFRYKEDCDFVLNERLCMVMGHYLTVRKWRPDFCPTDDKDEHENIDPDQLRKDINTTKSKIKDIPTPSSGVSFTAQKSNVTSRTIAAWAKKSKGKVAISIRGKKSPSTSLPTTFHETLRISSQPHQEAFTKLLVIVNQTRDAKSLLSRQGKNGLMTCEEIGVSGSRIHPDLMPAKAPNINLTEVEIDAVMIMDETEGILDLLETRIKGSFTMWLARKLKLDNLEMEEPHGFVGMILSGTKDSLPSTSFSPIDVAKLTKPVTLQEVKRALFNIKPFKVLGLDGNQPFFYQKFWNVMSHSIYGLDNKAF</sequence>
<proteinExistence type="predicted"/>
<dbReference type="Proteomes" id="UP001630127">
    <property type="component" value="Unassembled WGS sequence"/>
</dbReference>
<protein>
    <recommendedName>
        <fullName evidence="1">DUF4283 domain-containing protein</fullName>
    </recommendedName>
</protein>
<dbReference type="Pfam" id="PF14111">
    <property type="entry name" value="DUF4283"/>
    <property type="match status" value="1"/>
</dbReference>
<accession>A0ABD3ADR4</accession>
<name>A0ABD3ADR4_9GENT</name>
<keyword evidence="3" id="KW-1185">Reference proteome</keyword>
<dbReference type="InterPro" id="IPR025558">
    <property type="entry name" value="DUF4283"/>
</dbReference>
<organism evidence="2 3">
    <name type="scientific">Cinchona calisaya</name>
    <dbReference type="NCBI Taxonomy" id="153742"/>
    <lineage>
        <taxon>Eukaryota</taxon>
        <taxon>Viridiplantae</taxon>
        <taxon>Streptophyta</taxon>
        <taxon>Embryophyta</taxon>
        <taxon>Tracheophyta</taxon>
        <taxon>Spermatophyta</taxon>
        <taxon>Magnoliopsida</taxon>
        <taxon>eudicotyledons</taxon>
        <taxon>Gunneridae</taxon>
        <taxon>Pentapetalae</taxon>
        <taxon>asterids</taxon>
        <taxon>lamiids</taxon>
        <taxon>Gentianales</taxon>
        <taxon>Rubiaceae</taxon>
        <taxon>Cinchonoideae</taxon>
        <taxon>Cinchoneae</taxon>
        <taxon>Cinchona</taxon>
    </lineage>
</organism>
<gene>
    <name evidence="2" type="ORF">ACH5RR_009211</name>
</gene>
<dbReference type="EMBL" id="JBJUIK010000004">
    <property type="protein sequence ID" value="KAL3529889.1"/>
    <property type="molecule type" value="Genomic_DNA"/>
</dbReference>
<dbReference type="AlphaFoldDB" id="A0ABD3ADR4"/>